<dbReference type="FunFam" id="3.10.110.10:FF:000026">
    <property type="entry name" value="Ubiquitin-conjugating enzyme E2 variant"/>
    <property type="match status" value="1"/>
</dbReference>
<dbReference type="PANTHER" id="PTHR24068">
    <property type="entry name" value="UBIQUITIN-CONJUGATING ENZYME E2"/>
    <property type="match status" value="1"/>
</dbReference>
<evidence type="ECO:0000313" key="4">
    <source>
        <dbReference type="Proteomes" id="UP001219933"/>
    </source>
</evidence>
<protein>
    <submittedName>
        <fullName evidence="3">E2 ubiquitin-conjugating protein mms2</fullName>
    </submittedName>
</protein>
<keyword evidence="4" id="KW-1185">Reference proteome</keyword>
<organism evidence="3 4">
    <name type="scientific">Malassezia cuniculi</name>
    <dbReference type="NCBI Taxonomy" id="948313"/>
    <lineage>
        <taxon>Eukaryota</taxon>
        <taxon>Fungi</taxon>
        <taxon>Dikarya</taxon>
        <taxon>Basidiomycota</taxon>
        <taxon>Ustilaginomycotina</taxon>
        <taxon>Malasseziomycetes</taxon>
        <taxon>Malasseziales</taxon>
        <taxon>Malasseziaceae</taxon>
        <taxon>Malassezia</taxon>
    </lineage>
</organism>
<dbReference type="SUPFAM" id="SSF54495">
    <property type="entry name" value="UBC-like"/>
    <property type="match status" value="1"/>
</dbReference>
<proteinExistence type="predicted"/>
<evidence type="ECO:0000313" key="3">
    <source>
        <dbReference type="EMBL" id="WFD34328.1"/>
    </source>
</evidence>
<evidence type="ECO:0000256" key="1">
    <source>
        <dbReference type="ARBA" id="ARBA00022786"/>
    </source>
</evidence>
<dbReference type="SMART" id="SM00212">
    <property type="entry name" value="UBCc"/>
    <property type="match status" value="1"/>
</dbReference>
<reference evidence="3" key="1">
    <citation type="submission" date="2023-03" db="EMBL/GenBank/DDBJ databases">
        <title>Mating type loci evolution in Malassezia.</title>
        <authorList>
            <person name="Coelho M.A."/>
        </authorList>
    </citation>
    <scope>NUCLEOTIDE SEQUENCE</scope>
    <source>
        <strain evidence="3">CBS 11721</strain>
    </source>
</reference>
<dbReference type="Pfam" id="PF00179">
    <property type="entry name" value="UQ_con"/>
    <property type="match status" value="1"/>
</dbReference>
<dbReference type="InterPro" id="IPR016135">
    <property type="entry name" value="UBQ-conjugating_enzyme/RWD"/>
</dbReference>
<dbReference type="Gene3D" id="3.10.110.10">
    <property type="entry name" value="Ubiquitin Conjugating Enzyme"/>
    <property type="match status" value="1"/>
</dbReference>
<evidence type="ECO:0000259" key="2">
    <source>
        <dbReference type="PROSITE" id="PS50127"/>
    </source>
</evidence>
<dbReference type="InterPro" id="IPR000608">
    <property type="entry name" value="UBC"/>
</dbReference>
<name>A0AAF0EX82_9BASI</name>
<sequence length="144" mass="16398">MAVVPRNFRLLEELEKGEKGLGERSCSYGLADNDDMRVYSLLTVLSRWNATILGPAHSAHENRIYSLQLYCGDSYPDAPPEVSFLTRINLPCVEDDGKVNASKFPLLQQWQRDFTLEKLLIELRREMARPANRTLPQPPEGSSY</sequence>
<feature type="domain" description="UBC core" evidence="2">
    <location>
        <begin position="5"/>
        <end position="144"/>
    </location>
</feature>
<keyword evidence="1" id="KW-0833">Ubl conjugation pathway</keyword>
<dbReference type="EMBL" id="CP119878">
    <property type="protein sequence ID" value="WFD34328.1"/>
    <property type="molecule type" value="Genomic_DNA"/>
</dbReference>
<dbReference type="AlphaFoldDB" id="A0AAF0EX82"/>
<accession>A0AAF0EX82</accession>
<dbReference type="CDD" id="cd23807">
    <property type="entry name" value="UEV_UBE2V"/>
    <property type="match status" value="1"/>
</dbReference>
<dbReference type="PROSITE" id="PS50127">
    <property type="entry name" value="UBC_2"/>
    <property type="match status" value="1"/>
</dbReference>
<dbReference type="Proteomes" id="UP001219933">
    <property type="component" value="Chromosome 2"/>
</dbReference>
<gene>
    <name evidence="3" type="primary">MMS2</name>
    <name evidence="3" type="ORF">MCUN1_001167</name>
</gene>
<dbReference type="GO" id="GO:0006301">
    <property type="term" value="P:DNA damage tolerance"/>
    <property type="evidence" value="ECO:0007669"/>
    <property type="project" value="UniProtKB-ARBA"/>
</dbReference>